<dbReference type="Gene3D" id="1.10.287.950">
    <property type="entry name" value="Methyl-accepting chemotaxis protein"/>
    <property type="match status" value="1"/>
</dbReference>
<comment type="subcellular location">
    <subcellularLocation>
        <location evidence="1">Cell membrane</location>
    </subcellularLocation>
</comment>
<dbReference type="HOGENOM" id="CLU_000445_107_19_9"/>
<dbReference type="SMART" id="SM00304">
    <property type="entry name" value="HAMP"/>
    <property type="match status" value="1"/>
</dbReference>
<dbReference type="InterPro" id="IPR003660">
    <property type="entry name" value="HAMP_dom"/>
</dbReference>
<dbReference type="PANTHER" id="PTHR32089">
    <property type="entry name" value="METHYL-ACCEPTING CHEMOTAXIS PROTEIN MCPB"/>
    <property type="match status" value="1"/>
</dbReference>
<dbReference type="PROSITE" id="PS50885">
    <property type="entry name" value="HAMP"/>
    <property type="match status" value="1"/>
</dbReference>
<dbReference type="SUPFAM" id="SSF58104">
    <property type="entry name" value="Methyl-accepting chemotaxis protein (MCP) signaling domain"/>
    <property type="match status" value="1"/>
</dbReference>
<dbReference type="SMART" id="SM00283">
    <property type="entry name" value="MA"/>
    <property type="match status" value="1"/>
</dbReference>
<feature type="transmembrane region" description="Helical" evidence="7">
    <location>
        <begin position="7"/>
        <end position="27"/>
    </location>
</feature>
<keyword evidence="11" id="KW-1185">Reference proteome</keyword>
<dbReference type="EMBL" id="CP009285">
    <property type="protein sequence ID" value="AIQ61398.1"/>
    <property type="molecule type" value="Genomic_DNA"/>
</dbReference>
<evidence type="ECO:0000256" key="2">
    <source>
        <dbReference type="ARBA" id="ARBA00022475"/>
    </source>
</evidence>
<keyword evidence="2" id="KW-1003">Cell membrane</keyword>
<dbReference type="AlphaFoldDB" id="A0A089LQF5"/>
<dbReference type="PROSITE" id="PS50111">
    <property type="entry name" value="CHEMOTAXIS_TRANSDUC_2"/>
    <property type="match status" value="1"/>
</dbReference>
<evidence type="ECO:0000259" key="8">
    <source>
        <dbReference type="PROSITE" id="PS50111"/>
    </source>
</evidence>
<evidence type="ECO:0000256" key="3">
    <source>
        <dbReference type="ARBA" id="ARBA00023136"/>
    </source>
</evidence>
<dbReference type="OrthoDB" id="2513043at2"/>
<name>A0A089LQF5_PAEBO</name>
<feature type="transmembrane region" description="Helical" evidence="7">
    <location>
        <begin position="187"/>
        <end position="205"/>
    </location>
</feature>
<evidence type="ECO:0000313" key="10">
    <source>
        <dbReference type="EMBL" id="AIQ61398.1"/>
    </source>
</evidence>
<evidence type="ECO:0000256" key="1">
    <source>
        <dbReference type="ARBA" id="ARBA00004236"/>
    </source>
</evidence>
<feature type="domain" description="HAMP" evidence="9">
    <location>
        <begin position="206"/>
        <end position="259"/>
    </location>
</feature>
<dbReference type="CDD" id="cd11386">
    <property type="entry name" value="MCP_signal"/>
    <property type="match status" value="1"/>
</dbReference>
<reference evidence="10" key="1">
    <citation type="submission" date="2014-08" db="EMBL/GenBank/DDBJ databases">
        <title>Comparative genomics of the Paenibacillus odorifer group.</title>
        <authorList>
            <person name="den Bakker H.C."/>
            <person name="Tsai Y.-C.Y.-C."/>
            <person name="Martin N."/>
            <person name="Korlach J."/>
            <person name="Wiedmann M."/>
        </authorList>
    </citation>
    <scope>NUCLEOTIDE SEQUENCE [LARGE SCALE GENOMIC DNA]</scope>
    <source>
        <strain evidence="10">DSM 13188</strain>
    </source>
</reference>
<dbReference type="GO" id="GO:0007165">
    <property type="term" value="P:signal transduction"/>
    <property type="evidence" value="ECO:0007669"/>
    <property type="project" value="UniProtKB-KW"/>
</dbReference>
<keyword evidence="7" id="KW-1133">Transmembrane helix</keyword>
<dbReference type="PRINTS" id="PR00260">
    <property type="entry name" value="CHEMTRNSDUCR"/>
</dbReference>
<dbReference type="KEGG" id="pbd:PBOR_34205"/>
<feature type="domain" description="Methyl-accepting transducer" evidence="8">
    <location>
        <begin position="278"/>
        <end position="514"/>
    </location>
</feature>
<evidence type="ECO:0000256" key="7">
    <source>
        <dbReference type="SAM" id="Phobius"/>
    </source>
</evidence>
<evidence type="ECO:0000256" key="5">
    <source>
        <dbReference type="ARBA" id="ARBA00029447"/>
    </source>
</evidence>
<evidence type="ECO:0000256" key="6">
    <source>
        <dbReference type="PROSITE-ProRule" id="PRU00284"/>
    </source>
</evidence>
<dbReference type="RefSeq" id="WP_042218207.1">
    <property type="nucleotide sequence ID" value="NZ_CP009285.1"/>
</dbReference>
<proteinExistence type="inferred from homology"/>
<dbReference type="Proteomes" id="UP000029518">
    <property type="component" value="Chromosome"/>
</dbReference>
<keyword evidence="3 7" id="KW-0472">Membrane</keyword>
<sequence length="566" mass="60633">MKLATKLTWMMLIVLLVVGSSIGFFGYNAAYKQIDEAAGIELVGCANITTGLIDPADIAALAAGDTSKLSAIEDRIGWINEHKPIFKEAFILSLDGKVLAADARFKERGYKAGDPFYFSDEDKEMITTMKHSAYSKVYTYQGTSLKTGYGPIYQDHDPTKPIIALMAISFDGPLIQTRTMEIITQPFIIGGSILIVAIIAAYLMIRRMVSPLTKLSASVNTVAKGDLSREPMTFKSKDEIGQLARDFNDMTLNLRNLITQVNDTSMLVASSSQELSASAQETNRAGEHSVNVTIDLADGAHTQLQNLEGSYKAVQEMSHFITEIADNADSAMNNAALNAQKARTGRESMDSTTSQMAIVSGSISDLSGIIQTLGSHSKEIENIVGTIASIAEETNLLSLNAAIEAARAGEEGRGFAVVAGSVRKLAERSAKSAGQIGELVSLIVNQMDKAGETMKRSTEEMHQGKEMIIAAGHSFSEIETSVSDMSSQSQQISATVRELALISDGLVTAIQKIVAVSNQTAEGAETLSASSQEQLAAMEEVESSAAFLSSLAEKLQVLVENFKIAP</sequence>
<dbReference type="InterPro" id="IPR004090">
    <property type="entry name" value="Chemotax_Me-accpt_rcpt"/>
</dbReference>
<dbReference type="InterPro" id="IPR004089">
    <property type="entry name" value="MCPsignal_dom"/>
</dbReference>
<evidence type="ECO:0000256" key="4">
    <source>
        <dbReference type="ARBA" id="ARBA00023224"/>
    </source>
</evidence>
<organism evidence="10 11">
    <name type="scientific">Paenibacillus borealis</name>
    <dbReference type="NCBI Taxonomy" id="160799"/>
    <lineage>
        <taxon>Bacteria</taxon>
        <taxon>Bacillati</taxon>
        <taxon>Bacillota</taxon>
        <taxon>Bacilli</taxon>
        <taxon>Bacillales</taxon>
        <taxon>Paenibacillaceae</taxon>
        <taxon>Paenibacillus</taxon>
    </lineage>
</organism>
<dbReference type="PANTHER" id="PTHR32089:SF112">
    <property type="entry name" value="LYSOZYME-LIKE PROTEIN-RELATED"/>
    <property type="match status" value="1"/>
</dbReference>
<dbReference type="CDD" id="cd06225">
    <property type="entry name" value="HAMP"/>
    <property type="match status" value="1"/>
</dbReference>
<dbReference type="Pfam" id="PF00672">
    <property type="entry name" value="HAMP"/>
    <property type="match status" value="1"/>
</dbReference>
<keyword evidence="7" id="KW-0812">Transmembrane</keyword>
<protein>
    <submittedName>
        <fullName evidence="10">Chemotaxis protein</fullName>
    </submittedName>
</protein>
<dbReference type="GO" id="GO:0006935">
    <property type="term" value="P:chemotaxis"/>
    <property type="evidence" value="ECO:0007669"/>
    <property type="project" value="InterPro"/>
</dbReference>
<accession>A0A089LQF5</accession>
<gene>
    <name evidence="10" type="ORF">PBOR_34205</name>
</gene>
<dbReference type="GO" id="GO:0004888">
    <property type="term" value="F:transmembrane signaling receptor activity"/>
    <property type="evidence" value="ECO:0007669"/>
    <property type="project" value="InterPro"/>
</dbReference>
<evidence type="ECO:0000313" key="11">
    <source>
        <dbReference type="Proteomes" id="UP000029518"/>
    </source>
</evidence>
<keyword evidence="4 6" id="KW-0807">Transducer</keyword>
<dbReference type="GO" id="GO:0005886">
    <property type="term" value="C:plasma membrane"/>
    <property type="evidence" value="ECO:0007669"/>
    <property type="project" value="UniProtKB-SubCell"/>
</dbReference>
<evidence type="ECO:0000259" key="9">
    <source>
        <dbReference type="PROSITE" id="PS50885"/>
    </source>
</evidence>
<dbReference type="Pfam" id="PF00015">
    <property type="entry name" value="MCPsignal"/>
    <property type="match status" value="1"/>
</dbReference>
<comment type="similarity">
    <text evidence="5">Belongs to the methyl-accepting chemotaxis (MCP) protein family.</text>
</comment>